<gene>
    <name evidence="3" type="ORF">BpHYR1_003696</name>
</gene>
<keyword evidence="1" id="KW-0175">Coiled coil</keyword>
<feature type="region of interest" description="Disordered" evidence="2">
    <location>
        <begin position="931"/>
        <end position="960"/>
    </location>
</feature>
<feature type="compositionally biased region" description="Basic residues" evidence="2">
    <location>
        <begin position="503"/>
        <end position="513"/>
    </location>
</feature>
<reference evidence="3 4" key="1">
    <citation type="journal article" date="2018" name="Sci. Rep.">
        <title>Genomic signatures of local adaptation to the degree of environmental predictability in rotifers.</title>
        <authorList>
            <person name="Franch-Gras L."/>
            <person name="Hahn C."/>
            <person name="Garcia-Roger E.M."/>
            <person name="Carmona M.J."/>
            <person name="Serra M."/>
            <person name="Gomez A."/>
        </authorList>
    </citation>
    <scope>NUCLEOTIDE SEQUENCE [LARGE SCALE GENOMIC DNA]</scope>
    <source>
        <strain evidence="3">HYR1</strain>
    </source>
</reference>
<evidence type="ECO:0000256" key="1">
    <source>
        <dbReference type="SAM" id="Coils"/>
    </source>
</evidence>
<dbReference type="OrthoDB" id="10058123at2759"/>
<dbReference type="Proteomes" id="UP000276133">
    <property type="component" value="Unassembled WGS sequence"/>
</dbReference>
<protein>
    <submittedName>
        <fullName evidence="3">Uncharacterized protein</fullName>
    </submittedName>
</protein>
<feature type="compositionally biased region" description="Polar residues" evidence="2">
    <location>
        <begin position="938"/>
        <end position="959"/>
    </location>
</feature>
<evidence type="ECO:0000313" key="4">
    <source>
        <dbReference type="Proteomes" id="UP000276133"/>
    </source>
</evidence>
<comment type="caution">
    <text evidence="3">The sequence shown here is derived from an EMBL/GenBank/DDBJ whole genome shotgun (WGS) entry which is preliminary data.</text>
</comment>
<evidence type="ECO:0000313" key="3">
    <source>
        <dbReference type="EMBL" id="RNA21787.1"/>
    </source>
</evidence>
<dbReference type="EMBL" id="REGN01003597">
    <property type="protein sequence ID" value="RNA21787.1"/>
    <property type="molecule type" value="Genomic_DNA"/>
</dbReference>
<feature type="coiled-coil region" evidence="1">
    <location>
        <begin position="575"/>
        <end position="606"/>
    </location>
</feature>
<feature type="region of interest" description="Disordered" evidence="2">
    <location>
        <begin position="501"/>
        <end position="539"/>
    </location>
</feature>
<evidence type="ECO:0000256" key="2">
    <source>
        <dbReference type="SAM" id="MobiDB-lite"/>
    </source>
</evidence>
<sequence length="1197" mass="141384">SLNQNYSSAITYYELLELEKETNEAQSVKVKIKRNFPIAPDGFIPNSVVRKFFRIFDEKVPEKKIWKLKWQRPSEEKSQSSFIDNETGTSFNYEISSEEEESEDSSKTKIDYEDSDAILKEFYNRLKIYEWFKSNLDFSINSLIKFLVNKLIERDSSNHSDIASLLLEIRNKLKLNKEQLHWIQSQLEEELDATDLDILVDNIKLLPIFCSENFTIDNQLINIITSNSYPDNVRFAAFESLSSITKLENQEVQFALNYAKKLTNPKYKKLNRFRLSKFIEEIEIENQLEFERKNRVFNVEDETESDIFKHLQREDWIPQSVKDDLKTLKDYLEYLLKSLRTVKSKIFYEKLCNYLKSLYDEFKLINTHWETEIVNGLINNNMEVKVPDQLRAIDIENLDKYLTVTQNKEIHENILTELLRSATFEKNRKQTMATAKSTLERYISSTDLDELIKFCSSKNFILPWSDALANYKSRPDLTLDEFKDLRGSGVVLRDIKSAIRSRSASKKTKSKSKEKKEKNMNENTEKKKKKNDKVLKDVEKKAKEPTILKEKIIPKKVNSDRPRTKKVDQSEKIVIKSVKNRKEEVQNEFREVKTKLNNQLREKENQNFDNTFRKVERSQDILKRSVSDLLPTNKKTWDLYRAQKKLEEKRIRNKKQEINQQNKSITNDPTEIVESVDTLDNENDKNIRLDKSITNDPTEIVESVDKLDNENDKNIRLDKSLTSYSIHKLEKIDQLIEIENEPDNDYEEEDERDQEEYEFKTIKMFSSDTKDLEKNLNTDSKFDRENTDQILNEQKKTKNSKDILAGITKRVVLADTEQLKKLNKDFIRKYNSIDTSNDEKGHIMEPLDLKSNYGNFKFRRSNQNKKIREIEYNQLLECLIIRGLDLHKHYERLLPQSSFIKEESFVPVPYFKDFLVVHSYNTKMPLRHSTNLERCPSKTPNTPANSNYESHGTNSSETVPKNLYPIRKINNRHLRKQQNLVRNIAKVGDLELNHLFLINKLLISYDAQNLNHFYKTINSSLKNYLDRLHSRIPQRIVPLIWNDPVMQKLAMVISSSKKLKEKTGNKKFRHEAPSKSGNFLTNTKLDLHKSLNIHLTPLHQRQTNQFKPCVNQISKLSAYKSVLNSWPIFKSEDTMRNRVLKRRLYHQLLNMKHDYMKLQWRYMLNATRTDEMQAQTSRLFLPPLSVKSHLYYPPGSI</sequence>
<keyword evidence="4" id="KW-1185">Reference proteome</keyword>
<name>A0A3M7RE53_BRAPC</name>
<feature type="non-terminal residue" evidence="3">
    <location>
        <position position="1"/>
    </location>
</feature>
<organism evidence="3 4">
    <name type="scientific">Brachionus plicatilis</name>
    <name type="common">Marine rotifer</name>
    <name type="synonym">Brachionus muelleri</name>
    <dbReference type="NCBI Taxonomy" id="10195"/>
    <lineage>
        <taxon>Eukaryota</taxon>
        <taxon>Metazoa</taxon>
        <taxon>Spiralia</taxon>
        <taxon>Gnathifera</taxon>
        <taxon>Rotifera</taxon>
        <taxon>Eurotatoria</taxon>
        <taxon>Monogononta</taxon>
        <taxon>Pseudotrocha</taxon>
        <taxon>Ploima</taxon>
        <taxon>Brachionidae</taxon>
        <taxon>Brachionus</taxon>
    </lineage>
</organism>
<proteinExistence type="predicted"/>
<feature type="compositionally biased region" description="Basic and acidic residues" evidence="2">
    <location>
        <begin position="514"/>
        <end position="525"/>
    </location>
</feature>
<feature type="coiled-coil region" evidence="1">
    <location>
        <begin position="639"/>
        <end position="668"/>
    </location>
</feature>
<dbReference type="AlphaFoldDB" id="A0A3M7RE53"/>
<accession>A0A3M7RE53</accession>